<dbReference type="GO" id="GO:0000460">
    <property type="term" value="P:maturation of 5.8S rRNA"/>
    <property type="evidence" value="ECO:0007669"/>
    <property type="project" value="TreeGrafter"/>
</dbReference>
<sequence>MIKPESTPTSSAPPRVKRNGTDKEIPAVPLSNPSHIKNKMKRMQVMQQYRKSKKLNKKAQQTLRNRQQMEEFGKIVKEEPRTIDNTREPNVTMINAENENENEEIYQDERDDEFAAIFSDQTTPKIMITTRPFPSGELYHFINELMQLIPNSFYYKRGRFNIKEICQFASNKLFTHLIVLSEKSKVCNGMLLSRLPSGPTSFFKVSNVKLQESITDHGRRTDHQPEIILNNFSTRLGRRIGRFLGSCFRQQPEFQGRQVVTFHNQRDFIFIRHHRYIFDENGKRARLQEIGPSFTIKLKWLQDGTFDTKYGEYEWIARSYKQNTSRKRFYL</sequence>
<proteinExistence type="predicted"/>
<dbReference type="PANTHER" id="PTHR22734">
    <property type="entry name" value="U3 SMALL NUCLEOLAR RIBONUCLEOPROTEIN PROTEIN IMP4"/>
    <property type="match status" value="1"/>
</dbReference>
<dbReference type="InterPro" id="IPR007109">
    <property type="entry name" value="Brix"/>
</dbReference>
<dbReference type="GO" id="GO:0005730">
    <property type="term" value="C:nucleolus"/>
    <property type="evidence" value="ECO:0007669"/>
    <property type="project" value="TreeGrafter"/>
</dbReference>
<gene>
    <name evidence="3" type="primary">AlNc14C16G1732</name>
    <name evidence="4" type="synonym">AlNc14C528G12054</name>
    <name evidence="3" type="ORF">ALNC14_019900</name>
    <name evidence="4" type="ORF">ALNC14_135530</name>
</gene>
<feature type="region of interest" description="Disordered" evidence="1">
    <location>
        <begin position="1"/>
        <end position="34"/>
    </location>
</feature>
<dbReference type="PROSITE" id="PS50833">
    <property type="entry name" value="BRIX"/>
    <property type="match status" value="1"/>
</dbReference>
<dbReference type="EMBL" id="FR824061">
    <property type="protein sequence ID" value="CCA15847.1"/>
    <property type="molecule type" value="Genomic_DNA"/>
</dbReference>
<dbReference type="GO" id="GO:0042134">
    <property type="term" value="F:rRNA primary transcript binding"/>
    <property type="evidence" value="ECO:0007669"/>
    <property type="project" value="InterPro"/>
</dbReference>
<dbReference type="PANTHER" id="PTHR22734:SF3">
    <property type="entry name" value="RIBOSOME PRODUCTION FACTOR 1"/>
    <property type="match status" value="1"/>
</dbReference>
<accession>F0W449</accession>
<dbReference type="GO" id="GO:0000470">
    <property type="term" value="P:maturation of LSU-rRNA"/>
    <property type="evidence" value="ECO:0007669"/>
    <property type="project" value="TreeGrafter"/>
</dbReference>
<dbReference type="GO" id="GO:0030687">
    <property type="term" value="C:preribosome, large subunit precursor"/>
    <property type="evidence" value="ECO:0007669"/>
    <property type="project" value="TreeGrafter"/>
</dbReference>
<evidence type="ECO:0000313" key="4">
    <source>
        <dbReference type="EMBL" id="CCA27409.1"/>
    </source>
</evidence>
<feature type="compositionally biased region" description="Polar residues" evidence="1">
    <location>
        <begin position="1"/>
        <end position="12"/>
    </location>
</feature>
<dbReference type="EMBL" id="FR824560">
    <property type="protein sequence ID" value="CCA27409.1"/>
    <property type="molecule type" value="Genomic_DNA"/>
</dbReference>
<dbReference type="InterPro" id="IPR044281">
    <property type="entry name" value="IMP4/RPF1"/>
</dbReference>
<dbReference type="Gene3D" id="3.40.50.10480">
    <property type="entry name" value="Probable brix-domain ribosomal biogenesis protein"/>
    <property type="match status" value="1"/>
</dbReference>
<dbReference type="HOGENOM" id="CLU_040063_1_1_1"/>
<reference evidence="3" key="2">
    <citation type="submission" date="2011-02" db="EMBL/GenBank/DDBJ databases">
        <authorList>
            <person name="MacLean D."/>
        </authorList>
    </citation>
    <scope>NUCLEOTIDE SEQUENCE</scope>
</reference>
<dbReference type="SUPFAM" id="SSF52954">
    <property type="entry name" value="Class II aaRS ABD-related"/>
    <property type="match status" value="1"/>
</dbReference>
<organism evidence="3">
    <name type="scientific">Albugo laibachii Nc14</name>
    <dbReference type="NCBI Taxonomy" id="890382"/>
    <lineage>
        <taxon>Eukaryota</taxon>
        <taxon>Sar</taxon>
        <taxon>Stramenopiles</taxon>
        <taxon>Oomycota</taxon>
        <taxon>Peronosporomycetes</taxon>
        <taxon>Albuginales</taxon>
        <taxon>Albuginaceae</taxon>
        <taxon>Albugo</taxon>
    </lineage>
</organism>
<evidence type="ECO:0000313" key="3">
    <source>
        <dbReference type="EMBL" id="CCA15847.1"/>
    </source>
</evidence>
<feature type="domain" description="Brix" evidence="2">
    <location>
        <begin position="124"/>
        <end position="307"/>
    </location>
</feature>
<name>F0W449_9STRA</name>
<dbReference type="SMART" id="SM00879">
    <property type="entry name" value="Brix"/>
    <property type="match status" value="1"/>
</dbReference>
<dbReference type="Pfam" id="PF04427">
    <property type="entry name" value="Brix"/>
    <property type="match status" value="1"/>
</dbReference>
<reference evidence="3" key="1">
    <citation type="journal article" date="2011" name="PLoS Biol.">
        <title>Gene gain and loss during evolution of obligate parasitism in the white rust pathogen of Arabidopsis thaliana.</title>
        <authorList>
            <person name="Kemen E."/>
            <person name="Gardiner A."/>
            <person name="Schultz-Larsen T."/>
            <person name="Kemen A.C."/>
            <person name="Balmuth A.L."/>
            <person name="Robert-Seilaniantz A."/>
            <person name="Bailey K."/>
            <person name="Holub E."/>
            <person name="Studholme D.J."/>
            <person name="Maclean D."/>
            <person name="Jones J.D."/>
        </authorList>
    </citation>
    <scope>NUCLEOTIDE SEQUENCE</scope>
</reference>
<protein>
    <submittedName>
        <fullName evidence="3">Ribosome production factor 1 putative</fullName>
    </submittedName>
</protein>
<evidence type="ECO:0000256" key="1">
    <source>
        <dbReference type="SAM" id="MobiDB-lite"/>
    </source>
</evidence>
<evidence type="ECO:0000259" key="2">
    <source>
        <dbReference type="PROSITE" id="PS50833"/>
    </source>
</evidence>
<dbReference type="FunFam" id="3.40.50.10480:FF:000002">
    <property type="entry name" value="Ribosome production factor 1"/>
    <property type="match status" value="1"/>
</dbReference>
<dbReference type="AlphaFoldDB" id="F0W449"/>